<sequence>MELIIICAIIGCIPAAIASNKGRSFFVWWIYGALLFIVALIHSLLIKKDARALEQSQFDEGLVKCPYCAEMIKPEAIKCKHCGSDVKEALEAARIKNFKLSDIPFDAFFIRKKVGFDVNDAAVTNLVSRLKQANPELDPENIKEKYFMQINDLVNQLPSGIRDEFMRTYNAKF</sequence>
<feature type="transmembrane region" description="Helical" evidence="1">
    <location>
        <begin position="28"/>
        <end position="46"/>
    </location>
</feature>
<evidence type="ECO:0000313" key="4">
    <source>
        <dbReference type="Proteomes" id="UP001293169"/>
    </source>
</evidence>
<name>A0ABU5M4H4_RAOPL</name>
<keyword evidence="1" id="KW-0812">Transmembrane</keyword>
<gene>
    <name evidence="3" type="ORF">U5E74_15785</name>
</gene>
<keyword evidence="1" id="KW-0472">Membrane</keyword>
<keyword evidence="4" id="KW-1185">Reference proteome</keyword>
<evidence type="ECO:0000256" key="1">
    <source>
        <dbReference type="SAM" id="Phobius"/>
    </source>
</evidence>
<dbReference type="EMBL" id="JAXUDK010000010">
    <property type="protein sequence ID" value="MDZ7467099.1"/>
    <property type="molecule type" value="Genomic_DNA"/>
</dbReference>
<dbReference type="Pfam" id="PF13248">
    <property type="entry name" value="Zn_ribbon_3"/>
    <property type="match status" value="1"/>
</dbReference>
<proteinExistence type="predicted"/>
<evidence type="ECO:0000313" key="3">
    <source>
        <dbReference type="EMBL" id="MDZ7467099.1"/>
    </source>
</evidence>
<keyword evidence="1" id="KW-1133">Transmembrane helix</keyword>
<organism evidence="3 4">
    <name type="scientific">Raoultella planticola</name>
    <name type="common">Klebsiella planticola</name>
    <dbReference type="NCBI Taxonomy" id="575"/>
    <lineage>
        <taxon>Bacteria</taxon>
        <taxon>Pseudomonadati</taxon>
        <taxon>Pseudomonadota</taxon>
        <taxon>Gammaproteobacteria</taxon>
        <taxon>Enterobacterales</taxon>
        <taxon>Enterobacteriaceae</taxon>
        <taxon>Klebsiella/Raoultella group</taxon>
        <taxon>Raoultella</taxon>
    </lineage>
</organism>
<accession>A0ABU5M4H4</accession>
<reference evidence="3 4" key="1">
    <citation type="submission" date="2023-12" db="EMBL/GenBank/DDBJ databases">
        <title>N/s.</title>
        <authorList>
            <person name="Dale J."/>
        </authorList>
    </citation>
    <scope>NUCLEOTIDE SEQUENCE [LARGE SCALE GENOMIC DNA]</scope>
    <source>
        <strain evidence="3 4">2023EL-01226</strain>
    </source>
</reference>
<feature type="domain" description="Putative zinc-ribbon" evidence="2">
    <location>
        <begin position="63"/>
        <end position="85"/>
    </location>
</feature>
<comment type="caution">
    <text evidence="3">The sequence shown here is derived from an EMBL/GenBank/DDBJ whole genome shotgun (WGS) entry which is preliminary data.</text>
</comment>
<evidence type="ECO:0000259" key="2">
    <source>
        <dbReference type="Pfam" id="PF13248"/>
    </source>
</evidence>
<dbReference type="Proteomes" id="UP001293169">
    <property type="component" value="Unassembled WGS sequence"/>
</dbReference>
<protein>
    <submittedName>
        <fullName evidence="3">Zinc ribbon domain-containing protein</fullName>
    </submittedName>
</protein>
<dbReference type="RefSeq" id="WP_318327517.1">
    <property type="nucleotide sequence ID" value="NZ_JAUBKU010000039.1"/>
</dbReference>
<dbReference type="InterPro" id="IPR059113">
    <property type="entry name" value="Znf_ribbon"/>
</dbReference>